<dbReference type="Gene3D" id="4.10.240.10">
    <property type="entry name" value="Zn(2)-C6 fungal-type DNA-binding domain"/>
    <property type="match status" value="1"/>
</dbReference>
<dbReference type="InterPro" id="IPR001138">
    <property type="entry name" value="Zn2Cys6_DnaBD"/>
</dbReference>
<dbReference type="OrthoDB" id="2740448at2759"/>
<dbReference type="GO" id="GO:0005634">
    <property type="term" value="C:nucleus"/>
    <property type="evidence" value="ECO:0007669"/>
    <property type="project" value="InterPro"/>
</dbReference>
<keyword evidence="4" id="KW-0804">Transcription</keyword>
<dbReference type="PROSITE" id="PS50048">
    <property type="entry name" value="ZN2_CY6_FUNGAL_2"/>
    <property type="match status" value="1"/>
</dbReference>
<evidence type="ECO:0000256" key="4">
    <source>
        <dbReference type="ARBA" id="ARBA00023163"/>
    </source>
</evidence>
<comment type="caution">
    <text evidence="8">The sequence shown here is derived from an EMBL/GenBank/DDBJ whole genome shotgun (WGS) entry which is preliminary data.</text>
</comment>
<dbReference type="GO" id="GO:0045122">
    <property type="term" value="P:aflatoxin biosynthetic process"/>
    <property type="evidence" value="ECO:0007669"/>
    <property type="project" value="InterPro"/>
</dbReference>
<protein>
    <recommendedName>
        <fullName evidence="7">Zn(2)-C6 fungal-type domain-containing protein</fullName>
    </recommendedName>
</protein>
<gene>
    <name evidence="8" type="ORF">PENARI_c008G04857</name>
</gene>
<sequence>MDTTRSPHAPSRTSVESPGLKLRESCNRCAASKIKCSKEKPTCARCTKQGRPCEYFATKRAGRKPGSRVSQPIPVTRDQNIPATIPTTTAAVTVTAAAPISTIDLSEPEMMQLSPVSPPGAFPDIFSGPSSLDDPLGDQTISTPATLDFNFTDFSTSDVAFSMLDLPDAIDLTDSSYFHHLGGANNLSDCGRATTLPPQLSAVDAAVAPNVAPPQNPTDIRPASADGHSSGQICSFARALTLLKDTPSSASCTWLNQMPVESHAGLHPVRTIQSVMTENEQTVQVISDILQEKPVEDGYLLAVLSVIILKVLARYAAVLRQIPGLGGDASEWNSPDSGQMELLEDISCTYRETLSRKVAQQVFGQLHRVQRLVNILSQCFQADGGRAEPQNLTSTGVSDNILCMESLFPFSHCMLEQFENDLRKRLRALSADIVGRLR</sequence>
<dbReference type="STRING" id="1835702.A0A1F5LJX2"/>
<keyword evidence="2" id="KW-0805">Transcription regulation</keyword>
<keyword evidence="5" id="KW-0539">Nucleus</keyword>
<dbReference type="PANTHER" id="PTHR31069">
    <property type="entry name" value="OLEATE-ACTIVATED TRANSCRIPTION FACTOR 1-RELATED"/>
    <property type="match status" value="1"/>
</dbReference>
<dbReference type="Pfam" id="PF08493">
    <property type="entry name" value="AflR"/>
    <property type="match status" value="1"/>
</dbReference>
<dbReference type="CDD" id="cd00067">
    <property type="entry name" value="GAL4"/>
    <property type="match status" value="1"/>
</dbReference>
<dbReference type="AlphaFoldDB" id="A0A1F5LJX2"/>
<dbReference type="PANTHER" id="PTHR31069:SF31">
    <property type="entry name" value="MONODICTYPHENONE CLUSTER TRANSCRIPTION FACTOR-RELATED"/>
    <property type="match status" value="1"/>
</dbReference>
<feature type="compositionally biased region" description="Polar residues" evidence="6">
    <location>
        <begin position="1"/>
        <end position="16"/>
    </location>
</feature>
<dbReference type="SMART" id="SM00066">
    <property type="entry name" value="GAL4"/>
    <property type="match status" value="1"/>
</dbReference>
<dbReference type="InterPro" id="IPR013700">
    <property type="entry name" value="AflR"/>
</dbReference>
<name>A0A1F5LJX2_PENAI</name>
<feature type="region of interest" description="Disordered" evidence="6">
    <location>
        <begin position="1"/>
        <end position="20"/>
    </location>
</feature>
<dbReference type="GO" id="GO:0003677">
    <property type="term" value="F:DNA binding"/>
    <property type="evidence" value="ECO:0007669"/>
    <property type="project" value="UniProtKB-KW"/>
</dbReference>
<evidence type="ECO:0000256" key="6">
    <source>
        <dbReference type="SAM" id="MobiDB-lite"/>
    </source>
</evidence>
<proteinExistence type="predicted"/>
<keyword evidence="1" id="KW-0479">Metal-binding</keyword>
<evidence type="ECO:0000256" key="2">
    <source>
        <dbReference type="ARBA" id="ARBA00023015"/>
    </source>
</evidence>
<dbReference type="PRINTS" id="PR00755">
    <property type="entry name" value="AFLATOXINBRP"/>
</dbReference>
<evidence type="ECO:0000256" key="3">
    <source>
        <dbReference type="ARBA" id="ARBA00023125"/>
    </source>
</evidence>
<keyword evidence="9" id="KW-1185">Reference proteome</keyword>
<dbReference type="InterPro" id="IPR036864">
    <property type="entry name" value="Zn2-C6_fun-type_DNA-bd_sf"/>
</dbReference>
<dbReference type="InterPro" id="IPR050675">
    <property type="entry name" value="OAF3"/>
</dbReference>
<evidence type="ECO:0000256" key="5">
    <source>
        <dbReference type="ARBA" id="ARBA00023242"/>
    </source>
</evidence>
<feature type="domain" description="Zn(2)-C6 fungal-type" evidence="7">
    <location>
        <begin position="25"/>
        <end position="55"/>
    </location>
</feature>
<dbReference type="Proteomes" id="UP000177622">
    <property type="component" value="Unassembled WGS sequence"/>
</dbReference>
<organism evidence="8 9">
    <name type="scientific">Penicillium arizonense</name>
    <dbReference type="NCBI Taxonomy" id="1835702"/>
    <lineage>
        <taxon>Eukaryota</taxon>
        <taxon>Fungi</taxon>
        <taxon>Dikarya</taxon>
        <taxon>Ascomycota</taxon>
        <taxon>Pezizomycotina</taxon>
        <taxon>Eurotiomycetes</taxon>
        <taxon>Eurotiomycetidae</taxon>
        <taxon>Eurotiales</taxon>
        <taxon>Aspergillaceae</taxon>
        <taxon>Penicillium</taxon>
    </lineage>
</organism>
<evidence type="ECO:0000313" key="8">
    <source>
        <dbReference type="EMBL" id="OGE53320.1"/>
    </source>
</evidence>
<dbReference type="SUPFAM" id="SSF57701">
    <property type="entry name" value="Zn2/Cys6 DNA-binding domain"/>
    <property type="match status" value="1"/>
</dbReference>
<dbReference type="RefSeq" id="XP_022488759.1">
    <property type="nucleotide sequence ID" value="XM_022631436.1"/>
</dbReference>
<dbReference type="Pfam" id="PF00172">
    <property type="entry name" value="Zn_clus"/>
    <property type="match status" value="1"/>
</dbReference>
<evidence type="ECO:0000313" key="9">
    <source>
        <dbReference type="Proteomes" id="UP000177622"/>
    </source>
</evidence>
<dbReference type="EMBL" id="LXJU01000008">
    <property type="protein sequence ID" value="OGE53320.1"/>
    <property type="molecule type" value="Genomic_DNA"/>
</dbReference>
<keyword evidence="3" id="KW-0238">DNA-binding</keyword>
<dbReference type="PROSITE" id="PS00463">
    <property type="entry name" value="ZN2_CY6_FUNGAL_1"/>
    <property type="match status" value="1"/>
</dbReference>
<evidence type="ECO:0000256" key="1">
    <source>
        <dbReference type="ARBA" id="ARBA00022723"/>
    </source>
</evidence>
<dbReference type="GO" id="GO:0008270">
    <property type="term" value="F:zinc ion binding"/>
    <property type="evidence" value="ECO:0007669"/>
    <property type="project" value="InterPro"/>
</dbReference>
<dbReference type="GO" id="GO:0000981">
    <property type="term" value="F:DNA-binding transcription factor activity, RNA polymerase II-specific"/>
    <property type="evidence" value="ECO:0007669"/>
    <property type="project" value="InterPro"/>
</dbReference>
<accession>A0A1F5LJX2</accession>
<dbReference type="GeneID" id="34576170"/>
<reference evidence="8 9" key="1">
    <citation type="journal article" date="2016" name="Sci. Rep.">
        <title>Penicillium arizonense, a new, genome sequenced fungal species, reveals a high chemical diversity in secreted metabolites.</title>
        <authorList>
            <person name="Grijseels S."/>
            <person name="Nielsen J.C."/>
            <person name="Randelovic M."/>
            <person name="Nielsen J."/>
            <person name="Nielsen K.F."/>
            <person name="Workman M."/>
            <person name="Frisvad J.C."/>
        </authorList>
    </citation>
    <scope>NUCLEOTIDE SEQUENCE [LARGE SCALE GENOMIC DNA]</scope>
    <source>
        <strain evidence="8 9">CBS 141311</strain>
    </source>
</reference>
<evidence type="ECO:0000259" key="7">
    <source>
        <dbReference type="PROSITE" id="PS50048"/>
    </source>
</evidence>